<proteinExistence type="predicted"/>
<feature type="chain" id="PRO_5019779754" evidence="1">
    <location>
        <begin position="22"/>
        <end position="266"/>
    </location>
</feature>
<keyword evidence="1" id="KW-0732">Signal</keyword>
<dbReference type="Proteomes" id="UP000269412">
    <property type="component" value="Unassembled WGS sequence"/>
</dbReference>
<reference evidence="2 3" key="1">
    <citation type="submission" date="2018-10" db="EMBL/GenBank/DDBJ databases">
        <title>Genomic Encyclopedia of Archaeal and Bacterial Type Strains, Phase II (KMG-II): from individual species to whole genera.</title>
        <authorList>
            <person name="Goeker M."/>
        </authorList>
    </citation>
    <scope>NUCLEOTIDE SEQUENCE [LARGE SCALE GENOMIC DNA]</scope>
    <source>
        <strain evidence="2 3">DSM 25230</strain>
    </source>
</reference>
<evidence type="ECO:0000256" key="1">
    <source>
        <dbReference type="SAM" id="SignalP"/>
    </source>
</evidence>
<dbReference type="EMBL" id="RBIQ01000008">
    <property type="protein sequence ID" value="RKR13069.1"/>
    <property type="molecule type" value="Genomic_DNA"/>
</dbReference>
<evidence type="ECO:0000313" key="2">
    <source>
        <dbReference type="EMBL" id="RKR13069.1"/>
    </source>
</evidence>
<name>A0A495E910_9FLAO</name>
<keyword evidence="3" id="KW-1185">Reference proteome</keyword>
<evidence type="ECO:0000313" key="3">
    <source>
        <dbReference type="Proteomes" id="UP000269412"/>
    </source>
</evidence>
<organism evidence="2 3">
    <name type="scientific">Maribacter vaceletii</name>
    <dbReference type="NCBI Taxonomy" id="1206816"/>
    <lineage>
        <taxon>Bacteria</taxon>
        <taxon>Pseudomonadati</taxon>
        <taxon>Bacteroidota</taxon>
        <taxon>Flavobacteriia</taxon>
        <taxon>Flavobacteriales</taxon>
        <taxon>Flavobacteriaceae</taxon>
        <taxon>Maribacter</taxon>
    </lineage>
</organism>
<feature type="signal peptide" evidence="1">
    <location>
        <begin position="1"/>
        <end position="21"/>
    </location>
</feature>
<dbReference type="OrthoDB" id="1357763at2"/>
<protein>
    <submittedName>
        <fullName evidence="2">Uncharacterized protein DUF4440</fullName>
    </submittedName>
</protein>
<sequence>MKKKSASKTTLLLLIAIFSFKSGNSQVEPSSELYQNIKKIDSILFENGFNKCVLSDMEAYISEDLEFYHDQSGPSTTKKDFFKALEQNICSNPDMKPIRKLIENSVEVYPLYNNGVLYGAIQNGLHEFYMKEINKEVYLTSTATFTHLYILKKETWQLKRVLSYNHKQPKHEISEHKAISLADKILAEYVGEYKSATTSASISKKENALQMVSGALQLIIQPVSQNLFFSPEAPLTFEFIKNAEAKIIKMVVRENGQVVEEIERIY</sequence>
<dbReference type="RefSeq" id="WP_121066528.1">
    <property type="nucleotide sequence ID" value="NZ_RBIQ01000008.1"/>
</dbReference>
<comment type="caution">
    <text evidence="2">The sequence shown here is derived from an EMBL/GenBank/DDBJ whole genome shotgun (WGS) entry which is preliminary data.</text>
</comment>
<gene>
    <name evidence="2" type="ORF">CLV91_1783</name>
</gene>
<accession>A0A495E910</accession>
<dbReference type="AlphaFoldDB" id="A0A495E910"/>